<sequence>MIRHALVSFFLLGVPVQLAAQDIQQHGRHTKIEMVKKFDLRGDARAAFRQFKRKSDYFGTIYINRPERHAGVHSNANSPWLSDAYAQALCHKKSRNPDYCVLYARSLPKNYDATHFGVTLSYAGNKEFREYRKLQNKKRSGAFAIADNGATGYSWAEASPQIAQHEALRRCAKASSEVLREAPENLHSLLSSPARQACRVVHRSN</sequence>
<name>A0ABY1P9R1_9RHOB</name>
<accession>A0ABY1P9R1</accession>
<keyword evidence="1" id="KW-0732">Signal</keyword>
<gene>
    <name evidence="2" type="ORF">SAMN06265373_106224</name>
</gene>
<evidence type="ECO:0000256" key="1">
    <source>
        <dbReference type="SAM" id="SignalP"/>
    </source>
</evidence>
<evidence type="ECO:0000313" key="2">
    <source>
        <dbReference type="EMBL" id="SMP29474.1"/>
    </source>
</evidence>
<reference evidence="2 3" key="1">
    <citation type="submission" date="2017-05" db="EMBL/GenBank/DDBJ databases">
        <authorList>
            <person name="Varghese N."/>
            <person name="Submissions S."/>
        </authorList>
    </citation>
    <scope>NUCLEOTIDE SEQUENCE [LARGE SCALE GENOMIC DNA]</scope>
    <source>
        <strain evidence="2 3">DSM 29734</strain>
    </source>
</reference>
<comment type="caution">
    <text evidence="2">The sequence shown here is derived from an EMBL/GenBank/DDBJ whole genome shotgun (WGS) entry which is preliminary data.</text>
</comment>
<feature type="signal peptide" evidence="1">
    <location>
        <begin position="1"/>
        <end position="19"/>
    </location>
</feature>
<dbReference type="Proteomes" id="UP001157961">
    <property type="component" value="Unassembled WGS sequence"/>
</dbReference>
<proteinExistence type="predicted"/>
<organism evidence="2 3">
    <name type="scientific">Shimia sagamensis</name>
    <dbReference type="NCBI Taxonomy" id="1566352"/>
    <lineage>
        <taxon>Bacteria</taxon>
        <taxon>Pseudomonadati</taxon>
        <taxon>Pseudomonadota</taxon>
        <taxon>Alphaproteobacteria</taxon>
        <taxon>Rhodobacterales</taxon>
        <taxon>Roseobacteraceae</taxon>
    </lineage>
</organism>
<keyword evidence="3" id="KW-1185">Reference proteome</keyword>
<evidence type="ECO:0000313" key="3">
    <source>
        <dbReference type="Proteomes" id="UP001157961"/>
    </source>
</evidence>
<protein>
    <recommendedName>
        <fullName evidence="4">DUF4189 domain-containing protein</fullName>
    </recommendedName>
</protein>
<dbReference type="RefSeq" id="WP_283427065.1">
    <property type="nucleotide sequence ID" value="NZ_FXTY01000006.1"/>
</dbReference>
<dbReference type="EMBL" id="FXTY01000006">
    <property type="protein sequence ID" value="SMP29474.1"/>
    <property type="molecule type" value="Genomic_DNA"/>
</dbReference>
<evidence type="ECO:0008006" key="4">
    <source>
        <dbReference type="Google" id="ProtNLM"/>
    </source>
</evidence>
<feature type="chain" id="PRO_5046328116" description="DUF4189 domain-containing protein" evidence="1">
    <location>
        <begin position="20"/>
        <end position="205"/>
    </location>
</feature>